<evidence type="ECO:0000313" key="2">
    <source>
        <dbReference type="Proteomes" id="UP001549164"/>
    </source>
</evidence>
<evidence type="ECO:0000313" key="1">
    <source>
        <dbReference type="EMBL" id="MET3598164.1"/>
    </source>
</evidence>
<gene>
    <name evidence="1" type="ORF">ABID12_000085</name>
</gene>
<dbReference type="InterPro" id="IPR017946">
    <property type="entry name" value="PLC-like_Pdiesterase_TIM-brl"/>
</dbReference>
<protein>
    <recommendedName>
        <fullName evidence="3">Phosphodiesterase</fullName>
    </recommendedName>
</protein>
<organism evidence="1 2">
    <name type="scientific">Martelella mangrovi</name>
    <dbReference type="NCBI Taxonomy" id="1397477"/>
    <lineage>
        <taxon>Bacteria</taxon>
        <taxon>Pseudomonadati</taxon>
        <taxon>Pseudomonadota</taxon>
        <taxon>Alphaproteobacteria</taxon>
        <taxon>Hyphomicrobiales</taxon>
        <taxon>Aurantimonadaceae</taxon>
        <taxon>Martelella</taxon>
    </lineage>
</organism>
<evidence type="ECO:0008006" key="3">
    <source>
        <dbReference type="Google" id="ProtNLM"/>
    </source>
</evidence>
<proteinExistence type="predicted"/>
<name>A0ABV2I6E1_9HYPH</name>
<dbReference type="EMBL" id="JBEPLY010000001">
    <property type="protein sequence ID" value="MET3598164.1"/>
    <property type="molecule type" value="Genomic_DNA"/>
</dbReference>
<dbReference type="SUPFAM" id="SSF51695">
    <property type="entry name" value="PLC-like phosphodiesterases"/>
    <property type="match status" value="1"/>
</dbReference>
<dbReference type="Proteomes" id="UP001549164">
    <property type="component" value="Unassembled WGS sequence"/>
</dbReference>
<keyword evidence="2" id="KW-1185">Reference proteome</keyword>
<reference evidence="1 2" key="1">
    <citation type="submission" date="2024-06" db="EMBL/GenBank/DDBJ databases">
        <title>Genomic Encyclopedia of Type Strains, Phase IV (KMG-IV): sequencing the most valuable type-strain genomes for metagenomic binning, comparative biology and taxonomic classification.</title>
        <authorList>
            <person name="Goeker M."/>
        </authorList>
    </citation>
    <scope>NUCLEOTIDE SEQUENCE [LARGE SCALE GENOMIC DNA]</scope>
    <source>
        <strain evidence="1 2">DSM 28102</strain>
    </source>
</reference>
<accession>A0ABV2I6E1</accession>
<sequence>MEILSHRGLWETPEEKNAEIAFHRSFDRGFGTETDLRDHNGRIVIAHDMPEGNELAFSDVLEIMAGRNLMLALNIKADGLSAEVKAILDHYGHTNYFVFDMSLPDLVRQLADGLTVFTGLSDLQPSPPLMEACEGIWLDCFRSDWFGPGLIDGLIGDGKRVCIVSADLHQRDIDTQWAIIKSAKCVVKNSLFLCTDVPEKARDYFGEAR</sequence>
<dbReference type="RefSeq" id="WP_354432655.1">
    <property type="nucleotide sequence ID" value="NZ_JBEPLY010000001.1"/>
</dbReference>
<comment type="caution">
    <text evidence="1">The sequence shown here is derived from an EMBL/GenBank/DDBJ whole genome shotgun (WGS) entry which is preliminary data.</text>
</comment>